<dbReference type="EMBL" id="CAXLJM020000019">
    <property type="protein sequence ID" value="CAL8085000.1"/>
    <property type="molecule type" value="Genomic_DNA"/>
</dbReference>
<dbReference type="InterPro" id="IPR012164">
    <property type="entry name" value="Rpa12/Rpb9/Rpc10/TFS"/>
</dbReference>
<evidence type="ECO:0000256" key="4">
    <source>
        <dbReference type="ARBA" id="ARBA00022771"/>
    </source>
</evidence>
<comment type="subcellular location">
    <subcellularLocation>
        <location evidence="1 7">Nucleus</location>
    </subcellularLocation>
</comment>
<keyword evidence="4 8" id="KW-0863">Zinc-finger</keyword>
<evidence type="ECO:0000256" key="5">
    <source>
        <dbReference type="ARBA" id="ARBA00022833"/>
    </source>
</evidence>
<dbReference type="CDD" id="cd10509">
    <property type="entry name" value="Zn-ribbon_RPC11"/>
    <property type="match status" value="1"/>
</dbReference>
<dbReference type="PANTHER" id="PTHR11239">
    <property type="entry name" value="DNA-DIRECTED RNA POLYMERASE"/>
    <property type="match status" value="1"/>
</dbReference>
<sequence>MDKKFKFCPTCGNLLCLKCASSKSGSSGEEWVRKCKACPYVQPILSKHRYPSYIGQEGEGEEADIVESSKADEYRQRTEVLCPKCSHMEAFFYQMQTRSADEPMTTFYECCNKQCKLTWRE</sequence>
<dbReference type="Gene3D" id="2.20.25.10">
    <property type="match status" value="1"/>
</dbReference>
<dbReference type="SUPFAM" id="SSF57783">
    <property type="entry name" value="Zinc beta-ribbon"/>
    <property type="match status" value="1"/>
</dbReference>
<dbReference type="PIRSF" id="PIRSF005586">
    <property type="entry name" value="RNApol_RpoM"/>
    <property type="match status" value="1"/>
</dbReference>
<reference evidence="10 11" key="1">
    <citation type="submission" date="2024-08" db="EMBL/GenBank/DDBJ databases">
        <authorList>
            <person name="Cucini C."/>
            <person name="Frati F."/>
        </authorList>
    </citation>
    <scope>NUCLEOTIDE SEQUENCE [LARGE SCALE GENOMIC DNA]</scope>
</reference>
<evidence type="ECO:0000313" key="10">
    <source>
        <dbReference type="EMBL" id="CAL8085000.1"/>
    </source>
</evidence>
<dbReference type="Proteomes" id="UP001642540">
    <property type="component" value="Unassembled WGS sequence"/>
</dbReference>
<dbReference type="PROSITE" id="PS51133">
    <property type="entry name" value="ZF_TFIIS_2"/>
    <property type="match status" value="1"/>
</dbReference>
<keyword evidence="6 7" id="KW-0539">Nucleus</keyword>
<proteinExistence type="inferred from homology"/>
<keyword evidence="5" id="KW-0862">Zinc</keyword>
<comment type="function">
    <text evidence="7">DNA-dependent RNA polymerase catalyzes the transcription of DNA into RNA using the four ribonucleoside triphosphates as substrates.</text>
</comment>
<evidence type="ECO:0000313" key="11">
    <source>
        <dbReference type="Proteomes" id="UP001642540"/>
    </source>
</evidence>
<keyword evidence="3" id="KW-0479">Metal-binding</keyword>
<evidence type="ECO:0000256" key="3">
    <source>
        <dbReference type="ARBA" id="ARBA00022723"/>
    </source>
</evidence>
<evidence type="ECO:0000256" key="7">
    <source>
        <dbReference type="PIRNR" id="PIRNR005586"/>
    </source>
</evidence>
<name>A0ABP1Q732_9HEXA</name>
<keyword evidence="7" id="KW-0804">Transcription</keyword>
<organism evidence="10 11">
    <name type="scientific">Orchesella dallaii</name>
    <dbReference type="NCBI Taxonomy" id="48710"/>
    <lineage>
        <taxon>Eukaryota</taxon>
        <taxon>Metazoa</taxon>
        <taxon>Ecdysozoa</taxon>
        <taxon>Arthropoda</taxon>
        <taxon>Hexapoda</taxon>
        <taxon>Collembola</taxon>
        <taxon>Entomobryomorpha</taxon>
        <taxon>Entomobryoidea</taxon>
        <taxon>Orchesellidae</taxon>
        <taxon>Orchesellinae</taxon>
        <taxon>Orchesella</taxon>
    </lineage>
</organism>
<evidence type="ECO:0000256" key="2">
    <source>
        <dbReference type="ARBA" id="ARBA00022478"/>
    </source>
</evidence>
<protein>
    <recommendedName>
        <fullName evidence="7">DNA-directed RNA polymerase subunit</fullName>
    </recommendedName>
</protein>
<dbReference type="PANTHER" id="PTHR11239:SF12">
    <property type="entry name" value="DNA-DIRECTED RNA POLYMERASE III SUBUNIT RPC10"/>
    <property type="match status" value="1"/>
</dbReference>
<keyword evidence="11" id="KW-1185">Reference proteome</keyword>
<evidence type="ECO:0000256" key="8">
    <source>
        <dbReference type="PROSITE-ProRule" id="PRU00472"/>
    </source>
</evidence>
<dbReference type="InterPro" id="IPR001222">
    <property type="entry name" value="Znf_TFIIS"/>
</dbReference>
<dbReference type="InterPro" id="IPR034014">
    <property type="entry name" value="Zn_ribbon_RPC11_C"/>
</dbReference>
<dbReference type="Pfam" id="PF01096">
    <property type="entry name" value="Zn_ribbon_TFIIS"/>
    <property type="match status" value="1"/>
</dbReference>
<comment type="similarity">
    <text evidence="7">Belongs to the archaeal rpoM/eukaryotic RPA12/RPB9/RPC11 RNA polymerase family.</text>
</comment>
<gene>
    <name evidence="10" type="ORF">ODALV1_LOCUS5971</name>
</gene>
<comment type="caution">
    <text evidence="10">The sequence shown here is derived from an EMBL/GenBank/DDBJ whole genome shotgun (WGS) entry which is preliminary data.</text>
</comment>
<evidence type="ECO:0000256" key="1">
    <source>
        <dbReference type="ARBA" id="ARBA00004123"/>
    </source>
</evidence>
<keyword evidence="2 7" id="KW-0240">DNA-directed RNA polymerase</keyword>
<dbReference type="SMART" id="SM00440">
    <property type="entry name" value="ZnF_C2C2"/>
    <property type="match status" value="1"/>
</dbReference>
<evidence type="ECO:0000259" key="9">
    <source>
        <dbReference type="PROSITE" id="PS51133"/>
    </source>
</evidence>
<evidence type="ECO:0000256" key="6">
    <source>
        <dbReference type="ARBA" id="ARBA00023242"/>
    </source>
</evidence>
<dbReference type="PROSITE" id="PS00466">
    <property type="entry name" value="ZF_TFIIS_1"/>
    <property type="match status" value="1"/>
</dbReference>
<feature type="domain" description="TFIIS-type" evidence="9">
    <location>
        <begin position="78"/>
        <end position="120"/>
    </location>
</feature>
<accession>A0ABP1Q732</accession>